<dbReference type="Proteomes" id="UP000774617">
    <property type="component" value="Unassembled WGS sequence"/>
</dbReference>
<name>A0ABQ8G7G3_9PEZI</name>
<keyword evidence="2" id="KW-0808">Transferase</keyword>
<evidence type="ECO:0000256" key="3">
    <source>
        <dbReference type="ARBA" id="ARBA00022691"/>
    </source>
</evidence>
<evidence type="ECO:0000256" key="1">
    <source>
        <dbReference type="ARBA" id="ARBA00022603"/>
    </source>
</evidence>
<evidence type="ECO:0000259" key="4">
    <source>
        <dbReference type="Pfam" id="PF00891"/>
    </source>
</evidence>
<keyword evidence="1" id="KW-0489">Methyltransferase</keyword>
<dbReference type="InterPro" id="IPR001077">
    <property type="entry name" value="COMT_C"/>
</dbReference>
<feature type="domain" description="O-methyltransferase C-terminal" evidence="4">
    <location>
        <begin position="239"/>
        <end position="384"/>
    </location>
</feature>
<dbReference type="EMBL" id="JAGTJR010000016">
    <property type="protein sequence ID" value="KAH7047324.1"/>
    <property type="molecule type" value="Genomic_DNA"/>
</dbReference>
<dbReference type="PANTHER" id="PTHR43712">
    <property type="entry name" value="PUTATIVE (AFU_ORTHOLOGUE AFUA_4G14580)-RELATED"/>
    <property type="match status" value="1"/>
</dbReference>
<evidence type="ECO:0000313" key="6">
    <source>
        <dbReference type="Proteomes" id="UP000774617"/>
    </source>
</evidence>
<dbReference type="InterPro" id="IPR036388">
    <property type="entry name" value="WH-like_DNA-bd_sf"/>
</dbReference>
<dbReference type="PROSITE" id="PS51683">
    <property type="entry name" value="SAM_OMT_II"/>
    <property type="match status" value="1"/>
</dbReference>
<proteinExistence type="predicted"/>
<dbReference type="SUPFAM" id="SSF53335">
    <property type="entry name" value="S-adenosyl-L-methionine-dependent methyltransferases"/>
    <property type="match status" value="1"/>
</dbReference>
<reference evidence="5 6" key="1">
    <citation type="journal article" date="2021" name="Nat. Commun.">
        <title>Genetic determinants of endophytism in the Arabidopsis root mycobiome.</title>
        <authorList>
            <person name="Mesny F."/>
            <person name="Miyauchi S."/>
            <person name="Thiergart T."/>
            <person name="Pickel B."/>
            <person name="Atanasova L."/>
            <person name="Karlsson M."/>
            <person name="Huettel B."/>
            <person name="Barry K.W."/>
            <person name="Haridas S."/>
            <person name="Chen C."/>
            <person name="Bauer D."/>
            <person name="Andreopoulos W."/>
            <person name="Pangilinan J."/>
            <person name="LaButti K."/>
            <person name="Riley R."/>
            <person name="Lipzen A."/>
            <person name="Clum A."/>
            <person name="Drula E."/>
            <person name="Henrissat B."/>
            <person name="Kohler A."/>
            <person name="Grigoriev I.V."/>
            <person name="Martin F.M."/>
            <person name="Hacquard S."/>
        </authorList>
    </citation>
    <scope>NUCLEOTIDE SEQUENCE [LARGE SCALE GENOMIC DNA]</scope>
    <source>
        <strain evidence="5 6">MPI-SDFR-AT-0080</strain>
    </source>
</reference>
<dbReference type="SUPFAM" id="SSF46785">
    <property type="entry name" value="Winged helix' DNA-binding domain"/>
    <property type="match status" value="1"/>
</dbReference>
<dbReference type="InterPro" id="IPR029063">
    <property type="entry name" value="SAM-dependent_MTases_sf"/>
</dbReference>
<organism evidence="5 6">
    <name type="scientific">Macrophomina phaseolina</name>
    <dbReference type="NCBI Taxonomy" id="35725"/>
    <lineage>
        <taxon>Eukaryota</taxon>
        <taxon>Fungi</taxon>
        <taxon>Dikarya</taxon>
        <taxon>Ascomycota</taxon>
        <taxon>Pezizomycotina</taxon>
        <taxon>Dothideomycetes</taxon>
        <taxon>Dothideomycetes incertae sedis</taxon>
        <taxon>Botryosphaeriales</taxon>
        <taxon>Botryosphaeriaceae</taxon>
        <taxon>Macrophomina</taxon>
    </lineage>
</organism>
<dbReference type="Pfam" id="PF00891">
    <property type="entry name" value="Methyltransf_2"/>
    <property type="match status" value="1"/>
</dbReference>
<accession>A0ABQ8G7G3</accession>
<gene>
    <name evidence="5" type="ORF">B0J12DRAFT_118355</name>
</gene>
<dbReference type="InterPro" id="IPR016461">
    <property type="entry name" value="COMT-like"/>
</dbReference>
<dbReference type="CDD" id="cd02440">
    <property type="entry name" value="AdoMet_MTases"/>
    <property type="match status" value="1"/>
</dbReference>
<dbReference type="Gene3D" id="3.40.50.150">
    <property type="entry name" value="Vaccinia Virus protein VP39"/>
    <property type="match status" value="1"/>
</dbReference>
<keyword evidence="3" id="KW-0949">S-adenosyl-L-methionine</keyword>
<evidence type="ECO:0000313" key="5">
    <source>
        <dbReference type="EMBL" id="KAH7047324.1"/>
    </source>
</evidence>
<dbReference type="PANTHER" id="PTHR43712:SF5">
    <property type="entry name" value="O-METHYLTRANSFERASE ASQN-RELATED"/>
    <property type="match status" value="1"/>
</dbReference>
<dbReference type="Gene3D" id="1.10.10.10">
    <property type="entry name" value="Winged helix-like DNA-binding domain superfamily/Winged helix DNA-binding domain"/>
    <property type="match status" value="1"/>
</dbReference>
<dbReference type="InterPro" id="IPR036390">
    <property type="entry name" value="WH_DNA-bd_sf"/>
</dbReference>
<comment type="caution">
    <text evidence="5">The sequence shown here is derived from an EMBL/GenBank/DDBJ whole genome shotgun (WGS) entry which is preliminary data.</text>
</comment>
<protein>
    <submittedName>
        <fullName evidence="5">O-methyltransferase</fullName>
    </submittedName>
</protein>
<keyword evidence="6" id="KW-1185">Reference proteome</keyword>
<evidence type="ECO:0000256" key="2">
    <source>
        <dbReference type="ARBA" id="ARBA00022679"/>
    </source>
</evidence>
<sequence>MYFTKTAERLLACARELDQYAAAEGFTWDSILETRKVNEDVIERRAQLLDAIHDLQHQALGSYEALYNLLFTTTDVQSVRALVRFNIPANVPEGGISFQDLAARVNVDESILARIVRMAIAQSIFCEPAPGIVDHTKLSRAMMTPDIFDTVCFMSDETQVTATFMLDALEKWPGSQEPNHTAFNLSRNTTDVFYSYLEKHPERARRAGGAFRAMNKHTLSGPADFTSSRLWQDLDVPGKLLVDVGGNMGHVSQQIAKVTKNLSFLIEDLADTCKFGENELAAEFHGRITFKPHDFFQDQPIKGADVYFMRMILHDWPDKYCIRILEKLVPALKDGSKVVCCEVILPETASPTYTDRCLRRMDLTMLAIHNATERTETQWRQLFARVDPRFTLEFESWPHTLHGLVIATWHA</sequence>